<evidence type="ECO:0000313" key="3">
    <source>
        <dbReference type="Proteomes" id="UP000176923"/>
    </source>
</evidence>
<proteinExistence type="predicted"/>
<dbReference type="InterPro" id="IPR043993">
    <property type="entry name" value="T4SS_pilin"/>
</dbReference>
<sequence>MRLKKLIIIFFLLPFFLLFPARADAIGDLNLSCGFSMIVDPPEKLSGNNTINGVVESIKFIFDFSKISQSEWDNIPDDTSEKPEIFKNKFQIKIANIGGAQNFNVPVDTTLNKNSKFEYTITNNFISEVNNPFWPRTYEINLNYFVGPFLEQYHLCQPKAYTIVNKLGADISVSPVTQDGTTSAPNGGDIDAYWKVTIQNVDIDVQYLKENDKRFVVSLNDSGHSSQLNFDGRDLLSDGGNLGVGIPPFGNNHYTDTTNGKSVSFVLKPLYAGNTGSKSIDIYIYGTSPSLIKSLPFTVYPKGQAPSPTPTPGICPFARCSPPNCSGECSYCPWSCPNYATPAPSRPPAADVTTLCKTANTGTPELLGKCLTCADNGGIWSAIGCLPTDLGEFINKYLFVTGIGIIGGVAFLYLLYGSFLIMTSAGNPEQVAQAREIITSSIMGLLLAIFSLLILRIISVDILRLPGFS</sequence>
<keyword evidence="1" id="KW-0812">Transmembrane</keyword>
<reference evidence="2 3" key="1">
    <citation type="journal article" date="2016" name="Nat. Commun.">
        <title>Thousands of microbial genomes shed light on interconnected biogeochemical processes in an aquifer system.</title>
        <authorList>
            <person name="Anantharaman K."/>
            <person name="Brown C.T."/>
            <person name="Hug L.A."/>
            <person name="Sharon I."/>
            <person name="Castelle C.J."/>
            <person name="Probst A.J."/>
            <person name="Thomas B.C."/>
            <person name="Singh A."/>
            <person name="Wilkins M.J."/>
            <person name="Karaoz U."/>
            <person name="Brodie E.L."/>
            <person name="Williams K.H."/>
            <person name="Hubbard S.S."/>
            <person name="Banfield J.F."/>
        </authorList>
    </citation>
    <scope>NUCLEOTIDE SEQUENCE [LARGE SCALE GENOMIC DNA]</scope>
</reference>
<keyword evidence="1" id="KW-1133">Transmembrane helix</keyword>
<accession>A0A1F5ZLU6</accession>
<evidence type="ECO:0000313" key="2">
    <source>
        <dbReference type="EMBL" id="OGG13401.1"/>
    </source>
</evidence>
<keyword evidence="1" id="KW-0472">Membrane</keyword>
<gene>
    <name evidence="2" type="ORF">A3D77_04865</name>
</gene>
<name>A0A1F5ZLU6_9BACT</name>
<feature type="transmembrane region" description="Helical" evidence="1">
    <location>
        <begin position="397"/>
        <end position="416"/>
    </location>
</feature>
<dbReference type="Pfam" id="PF18895">
    <property type="entry name" value="T4SS_pilin"/>
    <property type="match status" value="1"/>
</dbReference>
<dbReference type="AlphaFoldDB" id="A0A1F5ZLU6"/>
<dbReference type="STRING" id="1798382.A3D77_04865"/>
<organism evidence="2 3">
    <name type="scientific">Candidatus Gottesmanbacteria bacterium RIFCSPHIGHO2_02_FULL_39_11</name>
    <dbReference type="NCBI Taxonomy" id="1798382"/>
    <lineage>
        <taxon>Bacteria</taxon>
        <taxon>Candidatus Gottesmaniibacteriota</taxon>
    </lineage>
</organism>
<evidence type="ECO:0000256" key="1">
    <source>
        <dbReference type="SAM" id="Phobius"/>
    </source>
</evidence>
<dbReference type="Proteomes" id="UP000176923">
    <property type="component" value="Unassembled WGS sequence"/>
</dbReference>
<comment type="caution">
    <text evidence="2">The sequence shown here is derived from an EMBL/GenBank/DDBJ whole genome shotgun (WGS) entry which is preliminary data.</text>
</comment>
<protein>
    <submittedName>
        <fullName evidence="2">Uncharacterized protein</fullName>
    </submittedName>
</protein>
<dbReference type="EMBL" id="MFJL01000036">
    <property type="protein sequence ID" value="OGG13401.1"/>
    <property type="molecule type" value="Genomic_DNA"/>
</dbReference>
<feature type="transmembrane region" description="Helical" evidence="1">
    <location>
        <begin position="437"/>
        <end position="459"/>
    </location>
</feature>